<dbReference type="SMART" id="SM00827">
    <property type="entry name" value="PKS_AT"/>
    <property type="match status" value="1"/>
</dbReference>
<dbReference type="Gene3D" id="3.10.129.110">
    <property type="entry name" value="Polyketide synthase dehydratase"/>
    <property type="match status" value="2"/>
</dbReference>
<name>A0A6F8XKR4_9ACTN</name>
<feature type="compositionally biased region" description="Pro residues" evidence="4">
    <location>
        <begin position="651"/>
        <end position="665"/>
    </location>
</feature>
<dbReference type="SMART" id="SM00826">
    <property type="entry name" value="PKS_DH"/>
    <property type="match status" value="1"/>
</dbReference>
<protein>
    <recommendedName>
        <fullName evidence="5">PKS/mFAS DH domain-containing protein</fullName>
    </recommendedName>
</protein>
<feature type="region of interest" description="C-terminal hotdog fold" evidence="3">
    <location>
        <begin position="499"/>
        <end position="660"/>
    </location>
</feature>
<evidence type="ECO:0000259" key="5">
    <source>
        <dbReference type="PROSITE" id="PS52019"/>
    </source>
</evidence>
<dbReference type="InterPro" id="IPR042104">
    <property type="entry name" value="PKS_dehydratase_sf"/>
</dbReference>
<dbReference type="InterPro" id="IPR016035">
    <property type="entry name" value="Acyl_Trfase/lysoPLipase"/>
</dbReference>
<dbReference type="Gene3D" id="3.40.366.10">
    <property type="entry name" value="Malonyl-Coenzyme A Acyl Carrier Protein, domain 2"/>
    <property type="match status" value="1"/>
</dbReference>
<feature type="active site" description="Proton acceptor; for dehydratase activity" evidence="3">
    <location>
        <position position="369"/>
    </location>
</feature>
<feature type="domain" description="PKS/mFAS DH" evidence="5">
    <location>
        <begin position="337"/>
        <end position="660"/>
    </location>
</feature>
<feature type="region of interest" description="N-terminal hotdog fold" evidence="3">
    <location>
        <begin position="337"/>
        <end position="460"/>
    </location>
</feature>
<accession>A0A6F8XKR4</accession>
<reference evidence="6 7" key="1">
    <citation type="submission" date="2020-03" db="EMBL/GenBank/DDBJ databases">
        <title>Whole genome shotgun sequence of Phytohabitans flavus NBRC 107702.</title>
        <authorList>
            <person name="Komaki H."/>
            <person name="Tamura T."/>
        </authorList>
    </citation>
    <scope>NUCLEOTIDE SEQUENCE [LARGE SCALE GENOMIC DNA]</scope>
    <source>
        <strain evidence="6 7">NBRC 107702</strain>
    </source>
</reference>
<dbReference type="InterPro" id="IPR020807">
    <property type="entry name" value="PKS_DH"/>
</dbReference>
<dbReference type="Proteomes" id="UP000502508">
    <property type="component" value="Chromosome"/>
</dbReference>
<organism evidence="6 7">
    <name type="scientific">Phytohabitans flavus</name>
    <dbReference type="NCBI Taxonomy" id="1076124"/>
    <lineage>
        <taxon>Bacteria</taxon>
        <taxon>Bacillati</taxon>
        <taxon>Actinomycetota</taxon>
        <taxon>Actinomycetes</taxon>
        <taxon>Micromonosporales</taxon>
        <taxon>Micromonosporaceae</taxon>
    </lineage>
</organism>
<feature type="compositionally biased region" description="Low complexity" evidence="4">
    <location>
        <begin position="666"/>
        <end position="705"/>
    </location>
</feature>
<feature type="compositionally biased region" description="Low complexity" evidence="4">
    <location>
        <begin position="760"/>
        <end position="787"/>
    </location>
</feature>
<dbReference type="InterPro" id="IPR001227">
    <property type="entry name" value="Ac_transferase_dom_sf"/>
</dbReference>
<sequence>MGRQLHGVLPAFTAKFDEVCAAFEGRLPRSLTEVIWSDEEALGQTQYAQPAIFAVEVALFAQFEAWGVRPVAVAGHSIGEIAAAHVAGVFSLADAAKLVAARGSLMQALPAGGAMLAVQATEADVLPHLTDLVSVAAVNGPSSVVVAGDGGQIDALEELFRGQGRKVKRLAVSHAFHSPLMDPMLDDFAAALADVTFQQPRLPFPEPVETADHWVRHVRRPVRFADTVEWLAAQGVGTFLELGPDGVLTALVPDSAPDGVAIASLRADRPEVEAVASAAAALHDNGVTVDWTAYFAPARPNRVDLPTYAFQHSRYWMEAPPGSPADIASAGLGAAGHPLLGAAVTLAGGDGVVLTGRLALGTHQWLAGHEVAGVPVLPGAAFLELAVRAGDEVGASVLEELTLDTPLVLPERGGVQVQVAVGPAGESGRRPVTVYSRTEDGDTDWLRHATGTLTSGSGGPVDSLAQWPPAGAQPEPAVAGQVWRRGDEIFVEAAHDDDSAARYGVHPALLEALREAAGEPDTMFTHWEGFRLLATGATAIRARLNPIGTGTWALLVTDETGAPVATADAVGTRTLTAAELGTAQGAGTDALFQLDWVAAPRRPPPPAAAGSPWTRARTASSRGRTGSTCTRISPPPSNGTPASPRWSPTCCRPPTPARRSPPPCATSPAACSTPCAPGSAGTPGTRRSSSWSPRTRSPPARTTPSPASPPPRPGDCSGPPSRRTRAGSWSPTSTAPPSRWSRWSAPPAATNRSWPSAVVPSACRAWPARSSPAAGRRAPAGTRTARCSSPEPPAAWVRSSPATSSTPTGYGTCCWSAAPARTPPARPHLSTSWPRRARGPRSWPVTSPTGTRSPGSWRRYRPRTR</sequence>
<feature type="compositionally biased region" description="Polar residues" evidence="4">
    <location>
        <begin position="844"/>
        <end position="854"/>
    </location>
</feature>
<feature type="compositionally biased region" description="Polar residues" evidence="4">
    <location>
        <begin position="800"/>
        <end position="809"/>
    </location>
</feature>
<feature type="active site" description="Proton donor; for dehydratase activity" evidence="3">
    <location>
        <position position="568"/>
    </location>
</feature>
<evidence type="ECO:0000256" key="1">
    <source>
        <dbReference type="ARBA" id="ARBA00022679"/>
    </source>
</evidence>
<reference evidence="6 7" key="2">
    <citation type="submission" date="2020-03" db="EMBL/GenBank/DDBJ databases">
        <authorList>
            <person name="Ichikawa N."/>
            <person name="Kimura A."/>
            <person name="Kitahashi Y."/>
            <person name="Uohara A."/>
        </authorList>
    </citation>
    <scope>NUCLEOTIDE SEQUENCE [LARGE SCALE GENOMIC DNA]</scope>
    <source>
        <strain evidence="6 7">NBRC 107702</strain>
    </source>
</reference>
<dbReference type="GO" id="GO:0004312">
    <property type="term" value="F:fatty acid synthase activity"/>
    <property type="evidence" value="ECO:0007669"/>
    <property type="project" value="TreeGrafter"/>
</dbReference>
<dbReference type="PANTHER" id="PTHR43775">
    <property type="entry name" value="FATTY ACID SYNTHASE"/>
    <property type="match status" value="1"/>
</dbReference>
<dbReference type="Gene3D" id="3.30.70.3290">
    <property type="match status" value="1"/>
</dbReference>
<evidence type="ECO:0000256" key="3">
    <source>
        <dbReference type="PROSITE-ProRule" id="PRU01363"/>
    </source>
</evidence>
<dbReference type="PANTHER" id="PTHR43775:SF51">
    <property type="entry name" value="INACTIVE PHENOLPHTHIOCEROL SYNTHESIS POLYKETIDE SYNTHASE TYPE I PKS1-RELATED"/>
    <property type="match status" value="1"/>
</dbReference>
<dbReference type="GO" id="GO:0006633">
    <property type="term" value="P:fatty acid biosynthetic process"/>
    <property type="evidence" value="ECO:0007669"/>
    <property type="project" value="TreeGrafter"/>
</dbReference>
<keyword evidence="1" id="KW-0808">Transferase</keyword>
<dbReference type="Pfam" id="PF21089">
    <property type="entry name" value="PKS_DH_N"/>
    <property type="match status" value="1"/>
</dbReference>
<proteinExistence type="predicted"/>
<dbReference type="KEGG" id="pfla:Pflav_008150"/>
<gene>
    <name evidence="6" type="ORF">Pflav_008150</name>
</gene>
<evidence type="ECO:0000256" key="2">
    <source>
        <dbReference type="ARBA" id="ARBA00023315"/>
    </source>
</evidence>
<dbReference type="PROSITE" id="PS52019">
    <property type="entry name" value="PKS_MFAS_DH"/>
    <property type="match status" value="1"/>
</dbReference>
<dbReference type="SUPFAM" id="SSF55048">
    <property type="entry name" value="Probable ACP-binding domain of malonyl-CoA ACP transacylase"/>
    <property type="match status" value="1"/>
</dbReference>
<keyword evidence="7" id="KW-1185">Reference proteome</keyword>
<dbReference type="EMBL" id="AP022870">
    <property type="protein sequence ID" value="BCB74405.1"/>
    <property type="molecule type" value="Genomic_DNA"/>
</dbReference>
<feature type="compositionally biased region" description="Low complexity" evidence="4">
    <location>
        <begin position="735"/>
        <end position="749"/>
    </location>
</feature>
<evidence type="ECO:0000313" key="6">
    <source>
        <dbReference type="EMBL" id="BCB74405.1"/>
    </source>
</evidence>
<keyword evidence="2" id="KW-0012">Acyltransferase</keyword>
<dbReference type="Pfam" id="PF00698">
    <property type="entry name" value="Acyl_transf_1"/>
    <property type="match status" value="1"/>
</dbReference>
<dbReference type="InterPro" id="IPR049552">
    <property type="entry name" value="PKS_DH_N"/>
</dbReference>
<dbReference type="InterPro" id="IPR050091">
    <property type="entry name" value="PKS_NRPS_Biosynth_Enz"/>
</dbReference>
<feature type="compositionally biased region" description="Low complexity" evidence="4">
    <location>
        <begin position="614"/>
        <end position="631"/>
    </location>
</feature>
<feature type="region of interest" description="Disordered" evidence="4">
    <location>
        <begin position="599"/>
        <end position="865"/>
    </location>
</feature>
<evidence type="ECO:0000256" key="4">
    <source>
        <dbReference type="SAM" id="MobiDB-lite"/>
    </source>
</evidence>
<dbReference type="AlphaFoldDB" id="A0A6F8XKR4"/>
<dbReference type="SUPFAM" id="SSF52151">
    <property type="entry name" value="FabD/lysophospholipase-like"/>
    <property type="match status" value="1"/>
</dbReference>
<dbReference type="InterPro" id="IPR014043">
    <property type="entry name" value="Acyl_transferase_dom"/>
</dbReference>
<evidence type="ECO:0000313" key="7">
    <source>
        <dbReference type="Proteomes" id="UP000502508"/>
    </source>
</evidence>
<dbReference type="InterPro" id="IPR049900">
    <property type="entry name" value="PKS_mFAS_DH"/>
</dbReference>
<dbReference type="InterPro" id="IPR016036">
    <property type="entry name" value="Malonyl_transacylase_ACP-bd"/>
</dbReference>